<keyword evidence="7 10" id="KW-0238">DNA-binding</keyword>
<feature type="active site" description="O-(3'-phospho-DNA)-tyrosine intermediate" evidence="10">
    <location>
        <position position="277"/>
    </location>
</feature>
<dbReference type="GO" id="GO:0007059">
    <property type="term" value="P:chromosome segregation"/>
    <property type="evidence" value="ECO:0007669"/>
    <property type="project" value="UniProtKB-UniRule"/>
</dbReference>
<dbReference type="AlphaFoldDB" id="A0A841RG37"/>
<dbReference type="EMBL" id="JACHON010000001">
    <property type="protein sequence ID" value="MBB6511429.1"/>
    <property type="molecule type" value="Genomic_DNA"/>
</dbReference>
<organism evidence="14 15">
    <name type="scientific">Gracilibacillus halotolerans</name>
    <dbReference type="NCBI Taxonomy" id="74386"/>
    <lineage>
        <taxon>Bacteria</taxon>
        <taxon>Bacillati</taxon>
        <taxon>Bacillota</taxon>
        <taxon>Bacilli</taxon>
        <taxon>Bacillales</taxon>
        <taxon>Bacillaceae</taxon>
        <taxon>Gracilibacillus</taxon>
    </lineage>
</organism>
<dbReference type="Pfam" id="PF02899">
    <property type="entry name" value="Phage_int_SAM_1"/>
    <property type="match status" value="1"/>
</dbReference>
<dbReference type="Gene3D" id="1.10.150.130">
    <property type="match status" value="1"/>
</dbReference>
<dbReference type="GO" id="GO:0051301">
    <property type="term" value="P:cell division"/>
    <property type="evidence" value="ECO:0007669"/>
    <property type="project" value="UniProtKB-UniRule"/>
</dbReference>
<evidence type="ECO:0000256" key="2">
    <source>
        <dbReference type="ARBA" id="ARBA00006657"/>
    </source>
</evidence>
<feature type="active site" evidence="10">
    <location>
        <position position="146"/>
    </location>
</feature>
<reference evidence="14 15" key="1">
    <citation type="submission" date="2020-08" db="EMBL/GenBank/DDBJ databases">
        <title>Genomic Encyclopedia of Type Strains, Phase IV (KMG-IV): sequencing the most valuable type-strain genomes for metagenomic binning, comparative biology and taxonomic classification.</title>
        <authorList>
            <person name="Goeker M."/>
        </authorList>
    </citation>
    <scope>NUCLEOTIDE SEQUENCE [LARGE SCALE GENOMIC DNA]</scope>
    <source>
        <strain evidence="14 15">DSM 11805</strain>
    </source>
</reference>
<dbReference type="HAMAP" id="MF_01808">
    <property type="entry name" value="Recomb_XerC_XerD"/>
    <property type="match status" value="1"/>
</dbReference>
<dbReference type="InterPro" id="IPR023009">
    <property type="entry name" value="Tyrosine_recombinase_XerC/XerD"/>
</dbReference>
<proteinExistence type="inferred from homology"/>
<dbReference type="GO" id="GO:0009037">
    <property type="term" value="F:tyrosine-based site-specific recombinase activity"/>
    <property type="evidence" value="ECO:0007669"/>
    <property type="project" value="UniProtKB-UniRule"/>
</dbReference>
<evidence type="ECO:0000256" key="6">
    <source>
        <dbReference type="ARBA" id="ARBA00022908"/>
    </source>
</evidence>
<comment type="subunit">
    <text evidence="10">Forms a cyclic heterotetrameric complex composed of two molecules of XerC and two molecules of XerD.</text>
</comment>
<keyword evidence="4 10" id="KW-0132">Cell division</keyword>
<dbReference type="InterPro" id="IPR002104">
    <property type="entry name" value="Integrase_catalytic"/>
</dbReference>
<dbReference type="GO" id="GO:0003677">
    <property type="term" value="F:DNA binding"/>
    <property type="evidence" value="ECO:0007669"/>
    <property type="project" value="UniProtKB-UniRule"/>
</dbReference>
<keyword evidence="6 10" id="KW-0229">DNA integration</keyword>
<evidence type="ECO:0000256" key="3">
    <source>
        <dbReference type="ARBA" id="ARBA00022490"/>
    </source>
</evidence>
<evidence type="ECO:0000256" key="9">
    <source>
        <dbReference type="ARBA" id="ARBA00023306"/>
    </source>
</evidence>
<feature type="domain" description="Tyr recombinase" evidence="12">
    <location>
        <begin position="106"/>
        <end position="290"/>
    </location>
</feature>
<dbReference type="NCBIfam" id="NF001399">
    <property type="entry name" value="PRK00283.1"/>
    <property type="match status" value="1"/>
</dbReference>
<dbReference type="NCBIfam" id="TIGR02224">
    <property type="entry name" value="recomb_XerC"/>
    <property type="match status" value="1"/>
</dbReference>
<gene>
    <name evidence="10" type="primary">xerC</name>
    <name evidence="14" type="ORF">GGQ92_000196</name>
</gene>
<dbReference type="InterPro" id="IPR013762">
    <property type="entry name" value="Integrase-like_cat_sf"/>
</dbReference>
<feature type="active site" evidence="10">
    <location>
        <position position="242"/>
    </location>
</feature>
<dbReference type="Proteomes" id="UP000572212">
    <property type="component" value="Unassembled WGS sequence"/>
</dbReference>
<evidence type="ECO:0000259" key="12">
    <source>
        <dbReference type="PROSITE" id="PS51898"/>
    </source>
</evidence>
<dbReference type="InterPro" id="IPR050090">
    <property type="entry name" value="Tyrosine_recombinase_XerCD"/>
</dbReference>
<dbReference type="RefSeq" id="WP_184243639.1">
    <property type="nucleotide sequence ID" value="NZ_BAAACU010000022.1"/>
</dbReference>
<evidence type="ECO:0000259" key="13">
    <source>
        <dbReference type="PROSITE" id="PS51900"/>
    </source>
</evidence>
<dbReference type="Gene3D" id="1.10.443.10">
    <property type="entry name" value="Intergrase catalytic core"/>
    <property type="match status" value="1"/>
</dbReference>
<evidence type="ECO:0000256" key="4">
    <source>
        <dbReference type="ARBA" id="ARBA00022618"/>
    </source>
</evidence>
<dbReference type="PROSITE" id="PS51900">
    <property type="entry name" value="CB"/>
    <property type="match status" value="1"/>
</dbReference>
<evidence type="ECO:0000256" key="7">
    <source>
        <dbReference type="ARBA" id="ARBA00023125"/>
    </source>
</evidence>
<dbReference type="Pfam" id="PF00589">
    <property type="entry name" value="Phage_integrase"/>
    <property type="match status" value="1"/>
</dbReference>
<evidence type="ECO:0000256" key="11">
    <source>
        <dbReference type="NCBIfam" id="TIGR02224"/>
    </source>
</evidence>
<dbReference type="PANTHER" id="PTHR30349">
    <property type="entry name" value="PHAGE INTEGRASE-RELATED"/>
    <property type="match status" value="1"/>
</dbReference>
<keyword evidence="15" id="KW-1185">Reference proteome</keyword>
<dbReference type="GO" id="GO:0006313">
    <property type="term" value="P:DNA transposition"/>
    <property type="evidence" value="ECO:0007669"/>
    <property type="project" value="UniProtKB-UniRule"/>
</dbReference>
<keyword evidence="5 10" id="KW-0159">Chromosome partition</keyword>
<comment type="subcellular location">
    <subcellularLocation>
        <location evidence="1 10">Cytoplasm</location>
    </subcellularLocation>
</comment>
<keyword evidence="9 10" id="KW-0131">Cell cycle</keyword>
<dbReference type="NCBIfam" id="NF040815">
    <property type="entry name" value="recomb_XerA_Arch"/>
    <property type="match status" value="1"/>
</dbReference>
<dbReference type="PROSITE" id="PS51898">
    <property type="entry name" value="TYR_RECOMBINASE"/>
    <property type="match status" value="1"/>
</dbReference>
<evidence type="ECO:0000313" key="14">
    <source>
        <dbReference type="EMBL" id="MBB6511429.1"/>
    </source>
</evidence>
<comment type="function">
    <text evidence="10">Site-specific tyrosine recombinase, which acts by catalyzing the cutting and rejoining of the recombining DNA molecules. The XerC-XerD complex is essential to convert dimers of the bacterial chromosome into monomers to permit their segregation at cell division. It also contributes to the segregational stability of plasmids.</text>
</comment>
<sequence length="305" mass="35705">MEKNISEFIEYMQIEKNASKMTINAYRDDIDHFQSFLQSENVMNWQEVNYGIIRHYLTLLYQDGLSRSSVTRHLSSLRSFYHFLMRESIIEYNPFKQVQLPKAEQALPEFLYEDELQPLFEISDLTVPLGQRNQVIVELLYACGLRVTELIQIKIEDIDFYLDTLYVIGKGNKERYVPFGKKAADILKMYIEDGRELLMKKSDEHNFLLVNQNGKPLTSRGVRYILNKMVDDACMTQNIYPHKLRHTFATHLLNNGADLRSVQELLGHSKLSTTQIYTHVTKDRLSQIYRSAHPRAQITKNRGES</sequence>
<evidence type="ECO:0000313" key="15">
    <source>
        <dbReference type="Proteomes" id="UP000572212"/>
    </source>
</evidence>
<evidence type="ECO:0000256" key="5">
    <source>
        <dbReference type="ARBA" id="ARBA00022829"/>
    </source>
</evidence>
<evidence type="ECO:0000256" key="1">
    <source>
        <dbReference type="ARBA" id="ARBA00004496"/>
    </source>
</evidence>
<dbReference type="GO" id="GO:0005737">
    <property type="term" value="C:cytoplasm"/>
    <property type="evidence" value="ECO:0007669"/>
    <property type="project" value="UniProtKB-SubCell"/>
</dbReference>
<evidence type="ECO:0000256" key="10">
    <source>
        <dbReference type="HAMAP-Rule" id="MF_01808"/>
    </source>
</evidence>
<dbReference type="CDD" id="cd00798">
    <property type="entry name" value="INT_XerDC_C"/>
    <property type="match status" value="1"/>
</dbReference>
<evidence type="ECO:0000256" key="8">
    <source>
        <dbReference type="ARBA" id="ARBA00023172"/>
    </source>
</evidence>
<feature type="active site" evidence="10">
    <location>
        <position position="170"/>
    </location>
</feature>
<feature type="active site" evidence="10">
    <location>
        <position position="268"/>
    </location>
</feature>
<dbReference type="InterPro" id="IPR010998">
    <property type="entry name" value="Integrase_recombinase_N"/>
</dbReference>
<comment type="similarity">
    <text evidence="2 10">Belongs to the 'phage' integrase family. XerC subfamily.</text>
</comment>
<feature type="active site" evidence="10">
    <location>
        <position position="245"/>
    </location>
</feature>
<dbReference type="PANTHER" id="PTHR30349:SF77">
    <property type="entry name" value="TYROSINE RECOMBINASE XERC"/>
    <property type="match status" value="1"/>
</dbReference>
<protein>
    <recommendedName>
        <fullName evidence="10 11">Tyrosine recombinase XerC</fullName>
    </recommendedName>
</protein>
<keyword evidence="8 10" id="KW-0233">DNA recombination</keyword>
<accession>A0A841RG37</accession>
<comment type="caution">
    <text evidence="14">The sequence shown here is derived from an EMBL/GenBank/DDBJ whole genome shotgun (WGS) entry which is preliminary data.</text>
</comment>
<dbReference type="InterPro" id="IPR004107">
    <property type="entry name" value="Integrase_SAM-like_N"/>
</dbReference>
<dbReference type="InterPro" id="IPR011931">
    <property type="entry name" value="Recomb_XerC"/>
</dbReference>
<dbReference type="InterPro" id="IPR011010">
    <property type="entry name" value="DNA_brk_join_enz"/>
</dbReference>
<name>A0A841RG37_9BACI</name>
<dbReference type="InterPro" id="IPR044068">
    <property type="entry name" value="CB"/>
</dbReference>
<dbReference type="SUPFAM" id="SSF56349">
    <property type="entry name" value="DNA breaking-rejoining enzymes"/>
    <property type="match status" value="1"/>
</dbReference>
<keyword evidence="3 10" id="KW-0963">Cytoplasm</keyword>
<feature type="domain" description="Core-binding (CB)" evidence="13">
    <location>
        <begin position="1"/>
        <end position="85"/>
    </location>
</feature>